<dbReference type="Proteomes" id="UP000823598">
    <property type="component" value="Unassembled WGS sequence"/>
</dbReference>
<accession>A0A9D9IRD9</accession>
<evidence type="ECO:0000256" key="1">
    <source>
        <dbReference type="ARBA" id="ARBA00022801"/>
    </source>
</evidence>
<dbReference type="Pfam" id="PF04371">
    <property type="entry name" value="PAD_porph"/>
    <property type="match status" value="1"/>
</dbReference>
<dbReference type="GO" id="GO:0047632">
    <property type="term" value="F:agmatine deiminase activity"/>
    <property type="evidence" value="ECO:0007669"/>
    <property type="project" value="TreeGrafter"/>
</dbReference>
<dbReference type="Gene3D" id="3.75.10.10">
    <property type="entry name" value="L-arginine/glycine Amidinotransferase, Chain A"/>
    <property type="match status" value="1"/>
</dbReference>
<comment type="caution">
    <text evidence="2">The sequence shown here is derived from an EMBL/GenBank/DDBJ whole genome shotgun (WGS) entry which is preliminary data.</text>
</comment>
<keyword evidence="1" id="KW-0378">Hydrolase</keyword>
<gene>
    <name evidence="2" type="ORF">IAB88_06925</name>
</gene>
<dbReference type="InterPro" id="IPR007466">
    <property type="entry name" value="Peptidyl-Arg-deiminase_porph"/>
</dbReference>
<dbReference type="GO" id="GO:0009446">
    <property type="term" value="P:putrescine biosynthetic process"/>
    <property type="evidence" value="ECO:0007669"/>
    <property type="project" value="InterPro"/>
</dbReference>
<evidence type="ECO:0000313" key="2">
    <source>
        <dbReference type="EMBL" id="MBO8476709.1"/>
    </source>
</evidence>
<dbReference type="PANTHER" id="PTHR31377:SF0">
    <property type="entry name" value="AGMATINE DEIMINASE-RELATED"/>
    <property type="match status" value="1"/>
</dbReference>
<name>A0A9D9IRD9_9BACT</name>
<dbReference type="AlphaFoldDB" id="A0A9D9IRD9"/>
<sequence length="346" mass="38985">MDGNYTRLPAEWEPQDAIMLSWPHKDTDWCHMLNEAQQCFIEIARAINNSNEQLIIVAPDTRDAKRQLKHLDNSIIRYFDITTNDTWARDTGPITTIVNGLPRINDFKFNGWGMKFAADFDNLITSNLKEQGLFDKKNYTNLLSFVLEGGSIESDGNGTLLTTSKCLLSPNRNGGHSKDEIENTLNRVFGSKKILWLDYGYLEGDDTDSHIDTLARFAPNNNILYVATNNTTDSHYTELLRMKEQLSDFCSAKNEPYKLTELPLPSPIYDDNGNRLPATYANFLIGNGFVLVPTYCQPENDRKAIQAIGGIFKGYTVAGIDCRALIQQHGSLHCVTMQFPKGSINL</sequence>
<dbReference type="SUPFAM" id="SSF55909">
    <property type="entry name" value="Pentein"/>
    <property type="match status" value="1"/>
</dbReference>
<dbReference type="GO" id="GO:0004668">
    <property type="term" value="F:protein-arginine deiminase activity"/>
    <property type="evidence" value="ECO:0007669"/>
    <property type="project" value="InterPro"/>
</dbReference>
<dbReference type="PANTHER" id="PTHR31377">
    <property type="entry name" value="AGMATINE DEIMINASE-RELATED"/>
    <property type="match status" value="1"/>
</dbReference>
<evidence type="ECO:0000313" key="3">
    <source>
        <dbReference type="Proteomes" id="UP000823598"/>
    </source>
</evidence>
<dbReference type="EMBL" id="JADIMC010000078">
    <property type="protein sequence ID" value="MBO8476709.1"/>
    <property type="molecule type" value="Genomic_DNA"/>
</dbReference>
<reference evidence="2" key="1">
    <citation type="submission" date="2020-10" db="EMBL/GenBank/DDBJ databases">
        <authorList>
            <person name="Gilroy R."/>
        </authorList>
    </citation>
    <scope>NUCLEOTIDE SEQUENCE</scope>
    <source>
        <strain evidence="2">6919</strain>
    </source>
</reference>
<organism evidence="2 3">
    <name type="scientific">Candidatus Limisoma faecipullorum</name>
    <dbReference type="NCBI Taxonomy" id="2840854"/>
    <lineage>
        <taxon>Bacteria</taxon>
        <taxon>Pseudomonadati</taxon>
        <taxon>Bacteroidota</taxon>
        <taxon>Bacteroidia</taxon>
        <taxon>Bacteroidales</taxon>
        <taxon>Candidatus Limisoma</taxon>
    </lineage>
</organism>
<reference evidence="2" key="2">
    <citation type="journal article" date="2021" name="PeerJ">
        <title>Extensive microbial diversity within the chicken gut microbiome revealed by metagenomics and culture.</title>
        <authorList>
            <person name="Gilroy R."/>
            <person name="Ravi A."/>
            <person name="Getino M."/>
            <person name="Pursley I."/>
            <person name="Horton D.L."/>
            <person name="Alikhan N.F."/>
            <person name="Baker D."/>
            <person name="Gharbi K."/>
            <person name="Hall N."/>
            <person name="Watson M."/>
            <person name="Adriaenssens E.M."/>
            <person name="Foster-Nyarko E."/>
            <person name="Jarju S."/>
            <person name="Secka A."/>
            <person name="Antonio M."/>
            <person name="Oren A."/>
            <person name="Chaudhuri R.R."/>
            <person name="La Ragione R."/>
            <person name="Hildebrand F."/>
            <person name="Pallen M.J."/>
        </authorList>
    </citation>
    <scope>NUCLEOTIDE SEQUENCE</scope>
    <source>
        <strain evidence="2">6919</strain>
    </source>
</reference>
<protein>
    <submittedName>
        <fullName evidence="2">Agmatine deiminase family protein</fullName>
    </submittedName>
</protein>
<proteinExistence type="predicted"/>